<organism evidence="2">
    <name type="scientific">Rhipicephalus appendiculatus</name>
    <name type="common">Brown ear tick</name>
    <dbReference type="NCBI Taxonomy" id="34631"/>
    <lineage>
        <taxon>Eukaryota</taxon>
        <taxon>Metazoa</taxon>
        <taxon>Ecdysozoa</taxon>
        <taxon>Arthropoda</taxon>
        <taxon>Chelicerata</taxon>
        <taxon>Arachnida</taxon>
        <taxon>Acari</taxon>
        <taxon>Parasitiformes</taxon>
        <taxon>Ixodida</taxon>
        <taxon>Ixodoidea</taxon>
        <taxon>Ixodidae</taxon>
        <taxon>Rhipicephalinae</taxon>
        <taxon>Rhipicephalus</taxon>
        <taxon>Rhipicephalus</taxon>
    </lineage>
</organism>
<feature type="non-terminal residue" evidence="2">
    <location>
        <position position="1"/>
    </location>
</feature>
<protein>
    <recommendedName>
        <fullName evidence="3">Tick transposon</fullName>
    </recommendedName>
</protein>
<proteinExistence type="predicted"/>
<evidence type="ECO:0000256" key="1">
    <source>
        <dbReference type="SAM" id="SignalP"/>
    </source>
</evidence>
<accession>A0A131ZBC8</accession>
<feature type="signal peptide" evidence="1">
    <location>
        <begin position="1"/>
        <end position="24"/>
    </location>
</feature>
<sequence>KWSRDLSALPVFFVYFCFASRKMAAPVCRLFSAEAVRAALEITPKCLGFSLTSVAETGCVFTQLVRSDFFFITRSFGLPAGEEDAGLVLLRMSAVLRSSWNPICAAMPRLQLPADILPR</sequence>
<reference evidence="2" key="1">
    <citation type="journal article" date="2016" name="Ticks Tick Borne Dis.">
        <title>De novo assembly and annotation of the salivary gland transcriptome of Rhipicephalus appendiculatus male and female ticks during blood feeding.</title>
        <authorList>
            <person name="de Castro M.H."/>
            <person name="de Klerk D."/>
            <person name="Pienaar R."/>
            <person name="Latif A.A."/>
            <person name="Rees D.J."/>
            <person name="Mans B.J."/>
        </authorList>
    </citation>
    <scope>NUCLEOTIDE SEQUENCE</scope>
    <source>
        <tissue evidence="2">Salivary glands</tissue>
    </source>
</reference>
<feature type="chain" id="PRO_5007287196" description="Tick transposon" evidence="1">
    <location>
        <begin position="25"/>
        <end position="119"/>
    </location>
</feature>
<name>A0A131ZBC8_RHIAP</name>
<evidence type="ECO:0008006" key="3">
    <source>
        <dbReference type="Google" id="ProtNLM"/>
    </source>
</evidence>
<evidence type="ECO:0000313" key="2">
    <source>
        <dbReference type="EMBL" id="JAP87531.1"/>
    </source>
</evidence>
<dbReference type="AlphaFoldDB" id="A0A131ZBC8"/>
<keyword evidence="1" id="KW-0732">Signal</keyword>
<dbReference type="EMBL" id="GEDV01001026">
    <property type="protein sequence ID" value="JAP87531.1"/>
    <property type="molecule type" value="Transcribed_RNA"/>
</dbReference>